<feature type="region of interest" description="Disordered" evidence="11">
    <location>
        <begin position="285"/>
        <end position="387"/>
    </location>
</feature>
<keyword evidence="4" id="KW-0813">Transport</keyword>
<dbReference type="EMBL" id="CATQJA010002663">
    <property type="protein sequence ID" value="CAJ0581261.1"/>
    <property type="molecule type" value="Genomic_DNA"/>
</dbReference>
<dbReference type="PANTHER" id="PTHR12443">
    <property type="entry name" value="TRANSLOCATION PROTEIN SEC62"/>
    <property type="match status" value="1"/>
</dbReference>
<feature type="compositionally biased region" description="Basic and acidic residues" evidence="11">
    <location>
        <begin position="294"/>
        <end position="321"/>
    </location>
</feature>
<comment type="similarity">
    <text evidence="2">Belongs to the SEC62 family.</text>
</comment>
<keyword evidence="14" id="KW-1185">Reference proteome</keyword>
<dbReference type="GO" id="GO:0005789">
    <property type="term" value="C:endoplasmic reticulum membrane"/>
    <property type="evidence" value="ECO:0007669"/>
    <property type="project" value="UniProtKB-SubCell"/>
</dbReference>
<accession>A0AA36D5T7</accession>
<dbReference type="Proteomes" id="UP001177023">
    <property type="component" value="Unassembled WGS sequence"/>
</dbReference>
<gene>
    <name evidence="13" type="ORF">MSPICULIGERA_LOCUS19427</name>
</gene>
<feature type="transmembrane region" description="Helical" evidence="12">
    <location>
        <begin position="191"/>
        <end position="212"/>
    </location>
</feature>
<feature type="region of interest" description="Disordered" evidence="11">
    <location>
        <begin position="101"/>
        <end position="156"/>
    </location>
</feature>
<evidence type="ECO:0000256" key="5">
    <source>
        <dbReference type="ARBA" id="ARBA00022692"/>
    </source>
</evidence>
<feature type="compositionally biased region" description="Basic and acidic residues" evidence="11">
    <location>
        <begin position="101"/>
        <end position="133"/>
    </location>
</feature>
<dbReference type="Pfam" id="PF03839">
    <property type="entry name" value="Sec62"/>
    <property type="match status" value="1"/>
</dbReference>
<evidence type="ECO:0000256" key="8">
    <source>
        <dbReference type="ARBA" id="ARBA00022989"/>
    </source>
</evidence>
<keyword evidence="7" id="KW-0653">Protein transport</keyword>
<protein>
    <recommendedName>
        <fullName evidence="3">Translocation protein SEC62</fullName>
    </recommendedName>
</protein>
<keyword evidence="10 12" id="KW-0472">Membrane</keyword>
<keyword evidence="6" id="KW-0256">Endoplasmic reticulum</keyword>
<evidence type="ECO:0000256" key="7">
    <source>
        <dbReference type="ARBA" id="ARBA00022927"/>
    </source>
</evidence>
<feature type="non-terminal residue" evidence="13">
    <location>
        <position position="387"/>
    </location>
</feature>
<feature type="compositionally biased region" description="Acidic residues" evidence="11">
    <location>
        <begin position="322"/>
        <end position="349"/>
    </location>
</feature>
<evidence type="ECO:0000256" key="4">
    <source>
        <dbReference type="ARBA" id="ARBA00022448"/>
    </source>
</evidence>
<dbReference type="GO" id="GO:0031204">
    <property type="term" value="P:post-translational protein targeting to membrane, translocation"/>
    <property type="evidence" value="ECO:0007669"/>
    <property type="project" value="TreeGrafter"/>
</dbReference>
<keyword evidence="8 12" id="KW-1133">Transmembrane helix</keyword>
<reference evidence="13" key="1">
    <citation type="submission" date="2023-06" db="EMBL/GenBank/DDBJ databases">
        <authorList>
            <person name="Delattre M."/>
        </authorList>
    </citation>
    <scope>NUCLEOTIDE SEQUENCE</scope>
    <source>
        <strain evidence="13">AF72</strain>
    </source>
</reference>
<organism evidence="13 14">
    <name type="scientific">Mesorhabditis spiculigera</name>
    <dbReference type="NCBI Taxonomy" id="96644"/>
    <lineage>
        <taxon>Eukaryota</taxon>
        <taxon>Metazoa</taxon>
        <taxon>Ecdysozoa</taxon>
        <taxon>Nematoda</taxon>
        <taxon>Chromadorea</taxon>
        <taxon>Rhabditida</taxon>
        <taxon>Rhabditina</taxon>
        <taxon>Rhabditomorpha</taxon>
        <taxon>Rhabditoidea</taxon>
        <taxon>Rhabditidae</taxon>
        <taxon>Mesorhabditinae</taxon>
        <taxon>Mesorhabditis</taxon>
    </lineage>
</organism>
<evidence type="ECO:0000256" key="1">
    <source>
        <dbReference type="ARBA" id="ARBA00004477"/>
    </source>
</evidence>
<dbReference type="AlphaFoldDB" id="A0AA36D5T7"/>
<evidence type="ECO:0000256" key="12">
    <source>
        <dbReference type="SAM" id="Phobius"/>
    </source>
</evidence>
<sequence length="387" mass="44026">MAPRRKKNEEEQQNATLDKEVEAIAKYVRFNTPCDTSRFEGNDVSYFQGSKAVDTLLNSKYGLKAKGEPRFPDRKACVSFMVELYVNRLFFRVRKLVKKDKKDEKDKKKGNESDAKQSPRPEANKKKGKKGSDDGNESVNDTAAEEDDKKKDSDDKKKKKVKLAVHEVQSFHDANDVYVWVYDPTPWHKKVIGLMMVLGTIVGCLFPLWPIWLRQGVYYVSLTGIGAFGAIVIIAIVRTVLFGIIWLASMGKHHLWVLPNLTEDCGFFESFKPFYTYEYRPVGKAPKKDKKKKDKDSDAEQEDEKAGSDDEAEAEARKVEEEREEDEEAGDGENQNEEDLDDEEEDEDQSSSGTSVEEVQAAGGDVQTVPKVRRRARKDDDFVVVDK</sequence>
<dbReference type="PANTHER" id="PTHR12443:SF9">
    <property type="entry name" value="TRANSLOCATION PROTEIN SEC62"/>
    <property type="match status" value="1"/>
</dbReference>
<comment type="caution">
    <text evidence="13">The sequence shown here is derived from an EMBL/GenBank/DDBJ whole genome shotgun (WGS) entry which is preliminary data.</text>
</comment>
<evidence type="ECO:0000313" key="13">
    <source>
        <dbReference type="EMBL" id="CAJ0581261.1"/>
    </source>
</evidence>
<dbReference type="InterPro" id="IPR004728">
    <property type="entry name" value="Sec62"/>
</dbReference>
<name>A0AA36D5T7_9BILA</name>
<feature type="compositionally biased region" description="Basic and acidic residues" evidence="11">
    <location>
        <begin position="147"/>
        <end position="156"/>
    </location>
</feature>
<evidence type="ECO:0000313" key="14">
    <source>
        <dbReference type="Proteomes" id="UP001177023"/>
    </source>
</evidence>
<evidence type="ECO:0000256" key="2">
    <source>
        <dbReference type="ARBA" id="ARBA00010604"/>
    </source>
</evidence>
<evidence type="ECO:0000256" key="11">
    <source>
        <dbReference type="SAM" id="MobiDB-lite"/>
    </source>
</evidence>
<proteinExistence type="inferred from homology"/>
<keyword evidence="5 12" id="KW-0812">Transmembrane</keyword>
<evidence type="ECO:0000256" key="3">
    <source>
        <dbReference type="ARBA" id="ARBA00021257"/>
    </source>
</evidence>
<feature type="transmembrane region" description="Helical" evidence="12">
    <location>
        <begin position="218"/>
        <end position="248"/>
    </location>
</feature>
<feature type="compositionally biased region" description="Basic and acidic residues" evidence="11">
    <location>
        <begin position="377"/>
        <end position="387"/>
    </location>
</feature>
<evidence type="ECO:0000256" key="10">
    <source>
        <dbReference type="ARBA" id="ARBA00023136"/>
    </source>
</evidence>
<keyword evidence="9" id="KW-0811">Translocation</keyword>
<evidence type="ECO:0000256" key="9">
    <source>
        <dbReference type="ARBA" id="ARBA00023010"/>
    </source>
</evidence>
<evidence type="ECO:0000256" key="6">
    <source>
        <dbReference type="ARBA" id="ARBA00022824"/>
    </source>
</evidence>
<comment type="subcellular location">
    <subcellularLocation>
        <location evidence="1">Endoplasmic reticulum membrane</location>
        <topology evidence="1">Multi-pass membrane protein</topology>
    </subcellularLocation>
</comment>